<dbReference type="Gene3D" id="3.40.50.720">
    <property type="entry name" value="NAD(P)-binding Rossmann-like Domain"/>
    <property type="match status" value="1"/>
</dbReference>
<keyword evidence="2" id="KW-0560">Oxidoreductase</keyword>
<keyword evidence="6" id="KW-1185">Reference proteome</keyword>
<dbReference type="InterPro" id="IPR036291">
    <property type="entry name" value="NAD(P)-bd_dom_sf"/>
</dbReference>
<dbReference type="GeneID" id="78382170"/>
<name>A0A085G0R9_EWIA3</name>
<dbReference type="PANTHER" id="PTHR47706:SF6">
    <property type="entry name" value="NMRA-LIKE FAMILY PROTEIN (AFU_ORTHOLOGUE AFUA_6G00280)"/>
    <property type="match status" value="1"/>
</dbReference>
<dbReference type="Pfam" id="PF05368">
    <property type="entry name" value="NmrA"/>
    <property type="match status" value="1"/>
</dbReference>
<keyword evidence="1" id="KW-0521">NADP</keyword>
<sequence length="314" mass="34395">MENTMMRQIHNVLILGAGELGMAMLAGFIKQRESHPELQLTVLLRPASLAENASAGHKRRVQKFAKWGVATLAADFSTQSEDELAQVFAPYDAIVNCSGFVGGTGTQLKISRAALQAGVARYFPWQFGVDYDQIGVGSGQPVWDEQLAVRQLLRQQQQTEWVIVSTGMFTSFLFEESFGLVDIPGGKVRALGDAHFALTLTTPEDIGLLTAAIFFHQPTLANQVVYIAGDTVTYRQITEILSEHYGREFVLQVEEIASLRAKTQATPEDVSAAYSLAFARADGVSWDKAQTFNARHGIVVTDVKGWLAQNKPCA</sequence>
<dbReference type="SUPFAM" id="SSF51735">
    <property type="entry name" value="NAD(P)-binding Rossmann-fold domains"/>
    <property type="match status" value="1"/>
</dbReference>
<proteinExistence type="predicted"/>
<protein>
    <submittedName>
        <fullName evidence="5">Putative oxidoreductase</fullName>
    </submittedName>
</protein>
<dbReference type="InterPro" id="IPR008030">
    <property type="entry name" value="NmrA-like"/>
</dbReference>
<evidence type="ECO:0000256" key="3">
    <source>
        <dbReference type="SAM" id="Phobius"/>
    </source>
</evidence>
<dbReference type="AlphaFoldDB" id="A0A085G0R9"/>
<dbReference type="eggNOG" id="COG0702">
    <property type="taxonomic scope" value="Bacteria"/>
</dbReference>
<dbReference type="OrthoDB" id="5540862at2"/>
<keyword evidence="3" id="KW-0812">Transmembrane</keyword>
<dbReference type="STRING" id="910964.GEAM_4440"/>
<feature type="transmembrane region" description="Helical" evidence="3">
    <location>
        <begin position="12"/>
        <end position="29"/>
    </location>
</feature>
<organism evidence="5 6">
    <name type="scientific">Ewingella americana (strain ATCC 33852 / DSM 4580 / CCUG 14506 / JCM 5911 / LMG 7869 / NCTC 12157 / CDC 1468-78)</name>
    <dbReference type="NCBI Taxonomy" id="910964"/>
    <lineage>
        <taxon>Bacteria</taxon>
        <taxon>Pseudomonadati</taxon>
        <taxon>Pseudomonadota</taxon>
        <taxon>Gammaproteobacteria</taxon>
        <taxon>Enterobacterales</taxon>
        <taxon>Yersiniaceae</taxon>
        <taxon>Ewingella</taxon>
    </lineage>
</organism>
<dbReference type="PANTHER" id="PTHR47706">
    <property type="entry name" value="NMRA-LIKE FAMILY PROTEIN"/>
    <property type="match status" value="1"/>
</dbReference>
<keyword evidence="3" id="KW-1133">Transmembrane helix</keyword>
<evidence type="ECO:0000313" key="5">
    <source>
        <dbReference type="EMBL" id="KFC77314.1"/>
    </source>
</evidence>
<dbReference type="Proteomes" id="UP000028640">
    <property type="component" value="Unassembled WGS sequence"/>
</dbReference>
<dbReference type="Gene3D" id="3.90.25.10">
    <property type="entry name" value="UDP-galactose 4-epimerase, domain 1"/>
    <property type="match status" value="1"/>
</dbReference>
<accession>A0A085G0R9</accession>
<keyword evidence="3" id="KW-0472">Membrane</keyword>
<dbReference type="EMBL" id="JMPJ01000076">
    <property type="protein sequence ID" value="KFC77314.1"/>
    <property type="molecule type" value="Genomic_DNA"/>
</dbReference>
<dbReference type="InterPro" id="IPR051609">
    <property type="entry name" value="NmrA/Isoflavone_reductase-like"/>
</dbReference>
<evidence type="ECO:0000256" key="1">
    <source>
        <dbReference type="ARBA" id="ARBA00022857"/>
    </source>
</evidence>
<evidence type="ECO:0000256" key="2">
    <source>
        <dbReference type="ARBA" id="ARBA00023002"/>
    </source>
</evidence>
<dbReference type="CDD" id="cd05259">
    <property type="entry name" value="PCBER_SDR_a"/>
    <property type="match status" value="1"/>
</dbReference>
<evidence type="ECO:0000313" key="6">
    <source>
        <dbReference type="Proteomes" id="UP000028640"/>
    </source>
</evidence>
<reference evidence="5 6" key="1">
    <citation type="submission" date="2014-05" db="EMBL/GenBank/DDBJ databases">
        <title>ATOL: Assembling a taxonomically balanced genome-scale reconstruction of the evolutionary history of the Enterobacteriaceae.</title>
        <authorList>
            <person name="Plunkett G.III."/>
            <person name="Neeno-Eckwall E.C."/>
            <person name="Glasner J.D."/>
            <person name="Perna N.T."/>
        </authorList>
    </citation>
    <scope>NUCLEOTIDE SEQUENCE [LARGE SCALE GENOMIC DNA]</scope>
    <source>
        <strain evidence="5 6">ATCC 33852</strain>
    </source>
</reference>
<feature type="domain" description="NmrA-like" evidence="4">
    <location>
        <begin position="18"/>
        <end position="252"/>
    </location>
</feature>
<dbReference type="RefSeq" id="WP_034796214.1">
    <property type="nucleotide sequence ID" value="NZ_JMPJ01000076.1"/>
</dbReference>
<comment type="caution">
    <text evidence="5">The sequence shown here is derived from an EMBL/GenBank/DDBJ whole genome shotgun (WGS) entry which is preliminary data.</text>
</comment>
<gene>
    <name evidence="5" type="ORF">GEAM_4440</name>
</gene>
<evidence type="ECO:0000259" key="4">
    <source>
        <dbReference type="Pfam" id="PF05368"/>
    </source>
</evidence>
<dbReference type="GO" id="GO:0016491">
    <property type="term" value="F:oxidoreductase activity"/>
    <property type="evidence" value="ECO:0007669"/>
    <property type="project" value="UniProtKB-KW"/>
</dbReference>
<dbReference type="InterPro" id="IPR045312">
    <property type="entry name" value="PCBER-like"/>
</dbReference>